<dbReference type="Pfam" id="PF02080">
    <property type="entry name" value="TrkA_C"/>
    <property type="match status" value="1"/>
</dbReference>
<dbReference type="GO" id="GO:0015297">
    <property type="term" value="F:antiporter activity"/>
    <property type="evidence" value="ECO:0007669"/>
    <property type="project" value="UniProtKB-KW"/>
</dbReference>
<dbReference type="RefSeq" id="WP_074691412.1">
    <property type="nucleotide sequence ID" value="NZ_FNOJ01000002.1"/>
</dbReference>
<dbReference type="Gene3D" id="1.20.1530.20">
    <property type="match status" value="1"/>
</dbReference>
<feature type="transmembrane region" description="Helical" evidence="9">
    <location>
        <begin position="183"/>
        <end position="207"/>
    </location>
</feature>
<keyword evidence="5 9" id="KW-0812">Transmembrane</keyword>
<evidence type="ECO:0000256" key="8">
    <source>
        <dbReference type="ARBA" id="ARBA00023136"/>
    </source>
</evidence>
<gene>
    <name evidence="11" type="ORF">SAMN04489725_10298</name>
</gene>
<sequence length="491" mass="53087">MGYFLLLLSFILLAGVWSARVGTRLGFPVLIGFVAIGMMLGPSGLHVSPKVPLSVAQSIGYVALILILFEGGLHTPLTRIRSVWKPAISLATVGVLVSSAIMTAISHYLLKLPFFPSALLGVAVSSTDAASVFSILGGQPLRRRLVDVLEVESGTNDPMAFFLTIVFMQWSIHGFGTVERAAWYVIGTLALQMLVGLAVGFVAGYLGSLANQRIKLDTGGLYPTLTLSFALSSYAGAALLHGSGFLAVYVASVVMGNRKLEHRYSIMRFHEGLSWTMHIVMYVVLGLQMSPARLWAILLPGMGLAVSALVIARPAAVWLSTLGMGYTRTEKVFISWAGLRGAVPIVLVLTAILSPTYTPATMLDAVFFVVIASTLLQGLTIKPLAQRLDLFESSPSDGLLELVAIAREHAVVMPIEIPEESDLVHKKMVEIQFPQNTLCYAIIRDSQVIVPRGATKLQAGDHLLVLSDRRHIPHLRRLFRAIQVGQPGFLP</sequence>
<feature type="transmembrane region" description="Helical" evidence="9">
    <location>
        <begin position="158"/>
        <end position="176"/>
    </location>
</feature>
<evidence type="ECO:0000313" key="12">
    <source>
        <dbReference type="Proteomes" id="UP000182589"/>
    </source>
</evidence>
<dbReference type="PROSITE" id="PS51202">
    <property type="entry name" value="RCK_C"/>
    <property type="match status" value="1"/>
</dbReference>
<feature type="transmembrane region" description="Helical" evidence="9">
    <location>
        <begin position="59"/>
        <end position="75"/>
    </location>
</feature>
<evidence type="ECO:0000256" key="7">
    <source>
        <dbReference type="ARBA" id="ARBA00023065"/>
    </source>
</evidence>
<keyword evidence="12" id="KW-1185">Reference proteome</keyword>
<evidence type="ECO:0000256" key="5">
    <source>
        <dbReference type="ARBA" id="ARBA00022692"/>
    </source>
</evidence>
<dbReference type="NCBIfam" id="NF003716">
    <property type="entry name" value="PRK05326.1-3"/>
    <property type="match status" value="1"/>
</dbReference>
<dbReference type="GO" id="GO:0005886">
    <property type="term" value="C:plasma membrane"/>
    <property type="evidence" value="ECO:0007669"/>
    <property type="project" value="UniProtKB-SubCell"/>
</dbReference>
<dbReference type="Pfam" id="PF00999">
    <property type="entry name" value="Na_H_Exchanger"/>
    <property type="match status" value="1"/>
</dbReference>
<feature type="transmembrane region" description="Helical" evidence="9">
    <location>
        <begin position="272"/>
        <end position="289"/>
    </location>
</feature>
<dbReference type="InterPro" id="IPR006153">
    <property type="entry name" value="Cation/H_exchanger_TM"/>
</dbReference>
<feature type="transmembrane region" description="Helical" evidence="9">
    <location>
        <begin position="365"/>
        <end position="385"/>
    </location>
</feature>
<feature type="transmembrane region" description="Helical" evidence="9">
    <location>
        <begin position="295"/>
        <end position="320"/>
    </location>
</feature>
<keyword evidence="2" id="KW-0813">Transport</keyword>
<dbReference type="PANTHER" id="PTHR32507:SF7">
    <property type="entry name" value="K(+)_H(+) ANTIPORTER NHAP2"/>
    <property type="match status" value="1"/>
</dbReference>
<dbReference type="SUPFAM" id="SSF116726">
    <property type="entry name" value="TrkA C-terminal domain-like"/>
    <property type="match status" value="1"/>
</dbReference>
<dbReference type="InterPro" id="IPR006037">
    <property type="entry name" value="RCK_C"/>
</dbReference>
<feature type="transmembrane region" description="Helical" evidence="9">
    <location>
        <begin position="332"/>
        <end position="353"/>
    </location>
</feature>
<comment type="subcellular location">
    <subcellularLocation>
        <location evidence="1">Cell membrane</location>
        <topology evidence="1">Multi-pass membrane protein</topology>
    </subcellularLocation>
</comment>
<feature type="transmembrane region" description="Helical" evidence="9">
    <location>
        <begin position="87"/>
        <end position="110"/>
    </location>
</feature>
<dbReference type="InterPro" id="IPR038770">
    <property type="entry name" value="Na+/solute_symporter_sf"/>
</dbReference>
<evidence type="ECO:0000256" key="9">
    <source>
        <dbReference type="SAM" id="Phobius"/>
    </source>
</evidence>
<dbReference type="PANTHER" id="PTHR32507">
    <property type="entry name" value="NA(+)/H(+) ANTIPORTER 1"/>
    <property type="match status" value="1"/>
</dbReference>
<dbReference type="AlphaFoldDB" id="A0A1H2QYP8"/>
<dbReference type="GO" id="GO:1902600">
    <property type="term" value="P:proton transmembrane transport"/>
    <property type="evidence" value="ECO:0007669"/>
    <property type="project" value="InterPro"/>
</dbReference>
<keyword evidence="6 9" id="KW-1133">Transmembrane helix</keyword>
<evidence type="ECO:0000256" key="6">
    <source>
        <dbReference type="ARBA" id="ARBA00022989"/>
    </source>
</evidence>
<protein>
    <submittedName>
        <fullName evidence="11">Potassium/proton antiporter, CPA1 family</fullName>
    </submittedName>
</protein>
<accession>A0A1H2QYP8</accession>
<proteinExistence type="predicted"/>
<keyword evidence="8 9" id="KW-0472">Membrane</keyword>
<evidence type="ECO:0000256" key="3">
    <source>
        <dbReference type="ARBA" id="ARBA00022449"/>
    </source>
</evidence>
<evidence type="ECO:0000256" key="1">
    <source>
        <dbReference type="ARBA" id="ARBA00004651"/>
    </source>
</evidence>
<dbReference type="Proteomes" id="UP000182589">
    <property type="component" value="Unassembled WGS sequence"/>
</dbReference>
<dbReference type="EMBL" id="FNOJ01000002">
    <property type="protein sequence ID" value="SDW12267.1"/>
    <property type="molecule type" value="Genomic_DNA"/>
</dbReference>
<reference evidence="12" key="1">
    <citation type="submission" date="2016-10" db="EMBL/GenBank/DDBJ databases">
        <authorList>
            <person name="Varghese N."/>
        </authorList>
    </citation>
    <scope>NUCLEOTIDE SEQUENCE [LARGE SCALE GENOMIC DNA]</scope>
    <source>
        <strain evidence="12">DSM 12489</strain>
    </source>
</reference>
<keyword evidence="3" id="KW-0050">Antiport</keyword>
<name>A0A1H2QYP8_9BACL</name>
<feature type="transmembrane region" description="Helical" evidence="9">
    <location>
        <begin position="117"/>
        <end position="138"/>
    </location>
</feature>
<dbReference type="Gene3D" id="3.30.70.1450">
    <property type="entry name" value="Regulator of K+ conductance, C-terminal domain"/>
    <property type="match status" value="1"/>
</dbReference>
<evidence type="ECO:0000256" key="4">
    <source>
        <dbReference type="ARBA" id="ARBA00022475"/>
    </source>
</evidence>
<evidence type="ECO:0000256" key="2">
    <source>
        <dbReference type="ARBA" id="ARBA00022448"/>
    </source>
</evidence>
<feature type="transmembrane region" description="Helical" evidence="9">
    <location>
        <begin position="28"/>
        <end position="47"/>
    </location>
</feature>
<dbReference type="STRING" id="89784.SAMN04489725_10298"/>
<evidence type="ECO:0000259" key="10">
    <source>
        <dbReference type="PROSITE" id="PS51202"/>
    </source>
</evidence>
<dbReference type="GO" id="GO:0006813">
    <property type="term" value="P:potassium ion transport"/>
    <property type="evidence" value="ECO:0007669"/>
    <property type="project" value="InterPro"/>
</dbReference>
<organism evidence="11 12">
    <name type="scientific">Alicyclobacillus hesperidum</name>
    <dbReference type="NCBI Taxonomy" id="89784"/>
    <lineage>
        <taxon>Bacteria</taxon>
        <taxon>Bacillati</taxon>
        <taxon>Bacillota</taxon>
        <taxon>Bacilli</taxon>
        <taxon>Bacillales</taxon>
        <taxon>Alicyclobacillaceae</taxon>
        <taxon>Alicyclobacillus</taxon>
    </lineage>
</organism>
<feature type="domain" description="RCK C-terminal" evidence="10">
    <location>
        <begin position="400"/>
        <end position="481"/>
    </location>
</feature>
<dbReference type="GO" id="GO:0008324">
    <property type="term" value="F:monoatomic cation transmembrane transporter activity"/>
    <property type="evidence" value="ECO:0007669"/>
    <property type="project" value="InterPro"/>
</dbReference>
<keyword evidence="4" id="KW-1003">Cell membrane</keyword>
<dbReference type="InterPro" id="IPR036721">
    <property type="entry name" value="RCK_C_sf"/>
</dbReference>
<keyword evidence="7" id="KW-0406">Ion transport</keyword>
<dbReference type="NCBIfam" id="NF003715">
    <property type="entry name" value="PRK05326.1-2"/>
    <property type="match status" value="1"/>
</dbReference>
<feature type="transmembrane region" description="Helical" evidence="9">
    <location>
        <begin position="227"/>
        <end position="251"/>
    </location>
</feature>
<evidence type="ECO:0000313" key="11">
    <source>
        <dbReference type="EMBL" id="SDW12267.1"/>
    </source>
</evidence>